<dbReference type="Proteomes" id="UP000054396">
    <property type="component" value="Unassembled WGS sequence"/>
</dbReference>
<keyword evidence="3" id="KW-0804">Transcription</keyword>
<dbReference type="SUPFAM" id="SSF55781">
    <property type="entry name" value="GAF domain-like"/>
    <property type="match status" value="1"/>
</dbReference>
<accession>A0A0W7WGX6</accession>
<keyword evidence="2" id="KW-0238">DNA-binding</keyword>
<sequence length="263" mass="28661">MTKPDETRKKSTVPAVEKALDILELLTDAPAGMTMNEIVDALGRTMGEIYRVVIYLTERGYLRQDPQTSRYALTLKLFELSHRHDPTERLIHAALPLMERIAARTKQSCHLGVLNRENVLVLTSVQSPLPAGYAVRTGALFPVAQTSSGHVILAFSDADTQARHIARQPEDAREALRDRLARIRADGFEDVPSTMIAGVRNLCVPVFDARGVVAAITSGFIRQLGEGATAEDTLATIRLTALDLSRALGFNPESSPHGPALTS</sequence>
<dbReference type="InterPro" id="IPR036388">
    <property type="entry name" value="WH-like_DNA-bd_sf"/>
</dbReference>
<dbReference type="SMART" id="SM00346">
    <property type="entry name" value="HTH_ICLR"/>
    <property type="match status" value="1"/>
</dbReference>
<name>A0A0W7WGX6_9RHOB</name>
<evidence type="ECO:0000256" key="1">
    <source>
        <dbReference type="ARBA" id="ARBA00023015"/>
    </source>
</evidence>
<proteinExistence type="predicted"/>
<dbReference type="GO" id="GO:0003677">
    <property type="term" value="F:DNA binding"/>
    <property type="evidence" value="ECO:0007669"/>
    <property type="project" value="UniProtKB-KW"/>
</dbReference>
<gene>
    <name evidence="6" type="ORF">AVJ23_15615</name>
</gene>
<dbReference type="EMBL" id="LPXO01000010">
    <property type="protein sequence ID" value="KUF09868.1"/>
    <property type="molecule type" value="Genomic_DNA"/>
</dbReference>
<dbReference type="AlphaFoldDB" id="A0A0W7WGX6"/>
<comment type="caution">
    <text evidence="6">The sequence shown here is derived from an EMBL/GenBank/DDBJ whole genome shotgun (WGS) entry which is preliminary data.</text>
</comment>
<dbReference type="GO" id="GO:0003700">
    <property type="term" value="F:DNA-binding transcription factor activity"/>
    <property type="evidence" value="ECO:0007669"/>
    <property type="project" value="TreeGrafter"/>
</dbReference>
<evidence type="ECO:0000313" key="7">
    <source>
        <dbReference type="Proteomes" id="UP000054396"/>
    </source>
</evidence>
<evidence type="ECO:0000259" key="5">
    <source>
        <dbReference type="PROSITE" id="PS51078"/>
    </source>
</evidence>
<dbReference type="Pfam" id="PF01614">
    <property type="entry name" value="IclR_C"/>
    <property type="match status" value="1"/>
</dbReference>
<dbReference type="Pfam" id="PF09339">
    <property type="entry name" value="HTH_IclR"/>
    <property type="match status" value="1"/>
</dbReference>
<dbReference type="PANTHER" id="PTHR30136:SF7">
    <property type="entry name" value="HTH-TYPE TRANSCRIPTIONAL REGULATOR KDGR-RELATED"/>
    <property type="match status" value="1"/>
</dbReference>
<evidence type="ECO:0000313" key="6">
    <source>
        <dbReference type="EMBL" id="KUF09868.1"/>
    </source>
</evidence>
<evidence type="ECO:0000256" key="2">
    <source>
        <dbReference type="ARBA" id="ARBA00023125"/>
    </source>
</evidence>
<keyword evidence="1" id="KW-0805">Transcription regulation</keyword>
<dbReference type="SUPFAM" id="SSF46785">
    <property type="entry name" value="Winged helix' DNA-binding domain"/>
    <property type="match status" value="1"/>
</dbReference>
<dbReference type="InterPro" id="IPR036390">
    <property type="entry name" value="WH_DNA-bd_sf"/>
</dbReference>
<evidence type="ECO:0000256" key="3">
    <source>
        <dbReference type="ARBA" id="ARBA00023163"/>
    </source>
</evidence>
<dbReference type="PROSITE" id="PS51078">
    <property type="entry name" value="ICLR_ED"/>
    <property type="match status" value="1"/>
</dbReference>
<protein>
    <recommendedName>
        <fullName evidence="8">IclR family transcriptional regulator</fullName>
    </recommendedName>
</protein>
<feature type="domain" description="HTH iclR-type" evidence="4">
    <location>
        <begin position="13"/>
        <end position="75"/>
    </location>
</feature>
<dbReference type="InterPro" id="IPR029016">
    <property type="entry name" value="GAF-like_dom_sf"/>
</dbReference>
<dbReference type="Gene3D" id="3.30.450.40">
    <property type="match status" value="1"/>
</dbReference>
<dbReference type="PROSITE" id="PS51077">
    <property type="entry name" value="HTH_ICLR"/>
    <property type="match status" value="1"/>
</dbReference>
<feature type="domain" description="IclR-ED" evidence="5">
    <location>
        <begin position="76"/>
        <end position="250"/>
    </location>
</feature>
<organism evidence="6 7">
    <name type="scientific">Pseudoponticoccus marisrubri</name>
    <dbReference type="NCBI Taxonomy" id="1685382"/>
    <lineage>
        <taxon>Bacteria</taxon>
        <taxon>Pseudomonadati</taxon>
        <taxon>Pseudomonadota</taxon>
        <taxon>Alphaproteobacteria</taxon>
        <taxon>Rhodobacterales</taxon>
        <taxon>Roseobacteraceae</taxon>
        <taxon>Pseudoponticoccus</taxon>
    </lineage>
</organism>
<dbReference type="STRING" id="1685382.AVJ23_15615"/>
<dbReference type="GO" id="GO:0045892">
    <property type="term" value="P:negative regulation of DNA-templated transcription"/>
    <property type="evidence" value="ECO:0007669"/>
    <property type="project" value="TreeGrafter"/>
</dbReference>
<dbReference type="InterPro" id="IPR014757">
    <property type="entry name" value="Tscrpt_reg_IclR_C"/>
</dbReference>
<keyword evidence="7" id="KW-1185">Reference proteome</keyword>
<evidence type="ECO:0000259" key="4">
    <source>
        <dbReference type="PROSITE" id="PS51077"/>
    </source>
</evidence>
<dbReference type="Gene3D" id="1.10.10.10">
    <property type="entry name" value="Winged helix-like DNA-binding domain superfamily/Winged helix DNA-binding domain"/>
    <property type="match status" value="1"/>
</dbReference>
<dbReference type="InterPro" id="IPR005471">
    <property type="entry name" value="Tscrpt_reg_IclR_N"/>
</dbReference>
<dbReference type="OrthoDB" id="6057486at2"/>
<dbReference type="InterPro" id="IPR050707">
    <property type="entry name" value="HTH_MetabolicPath_Reg"/>
</dbReference>
<reference evidence="6 7" key="1">
    <citation type="submission" date="2015-12" db="EMBL/GenBank/DDBJ databases">
        <authorList>
            <person name="Shamseldin A."/>
            <person name="Moawad H."/>
            <person name="Abd El-Rahim W.M."/>
            <person name="Sadowsky M.J."/>
        </authorList>
    </citation>
    <scope>NUCLEOTIDE SEQUENCE [LARGE SCALE GENOMIC DNA]</scope>
    <source>
        <strain evidence="6 7">SJ5A-1</strain>
    </source>
</reference>
<dbReference type="PANTHER" id="PTHR30136">
    <property type="entry name" value="HELIX-TURN-HELIX TRANSCRIPTIONAL REGULATOR, ICLR FAMILY"/>
    <property type="match status" value="1"/>
</dbReference>
<evidence type="ECO:0008006" key="8">
    <source>
        <dbReference type="Google" id="ProtNLM"/>
    </source>
</evidence>
<dbReference type="RefSeq" id="WP_058863143.1">
    <property type="nucleotide sequence ID" value="NZ_LPXO01000010.1"/>
</dbReference>